<gene>
    <name evidence="4" type="primary">LOC129340599</name>
</gene>
<proteinExistence type="predicted"/>
<accession>A0AA97LDL2</accession>
<feature type="transmembrane region" description="Helical" evidence="1">
    <location>
        <begin position="87"/>
        <end position="106"/>
    </location>
</feature>
<dbReference type="Pfam" id="PF00029">
    <property type="entry name" value="Connexin"/>
    <property type="match status" value="1"/>
</dbReference>
<keyword evidence="1" id="KW-0472">Membrane</keyword>
<feature type="transmembrane region" description="Helical" evidence="1">
    <location>
        <begin position="175"/>
        <end position="198"/>
    </location>
</feature>
<reference evidence="4" key="1">
    <citation type="submission" date="2025-08" db="UniProtKB">
        <authorList>
            <consortium name="RefSeq"/>
        </authorList>
    </citation>
    <scope>IDENTIFICATION</scope>
    <source>
        <tissue evidence="4">Blood</tissue>
    </source>
</reference>
<keyword evidence="3" id="KW-1185">Reference proteome</keyword>
<dbReference type="Gene3D" id="1.20.1440.80">
    <property type="entry name" value="Gap junction channel protein cysteine-rich domain"/>
    <property type="match status" value="1"/>
</dbReference>
<dbReference type="InterPro" id="IPR038359">
    <property type="entry name" value="Connexin_N_sf"/>
</dbReference>
<dbReference type="AlphaFoldDB" id="A0AA97LDL2"/>
<organism evidence="3 4">
    <name type="scientific">Eublepharis macularius</name>
    <name type="common">Leopard gecko</name>
    <name type="synonym">Cyrtodactylus macularius</name>
    <dbReference type="NCBI Taxonomy" id="481883"/>
    <lineage>
        <taxon>Eukaryota</taxon>
        <taxon>Metazoa</taxon>
        <taxon>Chordata</taxon>
        <taxon>Craniata</taxon>
        <taxon>Vertebrata</taxon>
        <taxon>Euteleostomi</taxon>
        <taxon>Lepidosauria</taxon>
        <taxon>Squamata</taxon>
        <taxon>Bifurcata</taxon>
        <taxon>Gekkota</taxon>
        <taxon>Eublepharidae</taxon>
        <taxon>Eublepharinae</taxon>
        <taxon>Eublepharis</taxon>
    </lineage>
</organism>
<feature type="transmembrane region" description="Helical" evidence="1">
    <location>
        <begin position="28"/>
        <end position="45"/>
    </location>
</feature>
<dbReference type="GeneID" id="129340599"/>
<dbReference type="InterPro" id="IPR013092">
    <property type="entry name" value="Connexin_N"/>
</dbReference>
<evidence type="ECO:0000259" key="2">
    <source>
        <dbReference type="Pfam" id="PF00029"/>
    </source>
</evidence>
<dbReference type="KEGG" id="emc:129340599"/>
<name>A0AA97LDL2_EUBMA</name>
<evidence type="ECO:0000256" key="1">
    <source>
        <dbReference type="SAM" id="Phobius"/>
    </source>
</evidence>
<dbReference type="Proteomes" id="UP001190640">
    <property type="component" value="Chromosome 12"/>
</dbReference>
<evidence type="ECO:0000313" key="3">
    <source>
        <dbReference type="Proteomes" id="UP001190640"/>
    </source>
</evidence>
<keyword evidence="1" id="KW-0812">Transmembrane</keyword>
<keyword evidence="1" id="KW-1133">Transmembrane helix</keyword>
<evidence type="ECO:0000313" key="4">
    <source>
        <dbReference type="RefSeq" id="XP_054851449.1"/>
    </source>
</evidence>
<sequence length="264" mass="28919">MAMVLPALARFFQSDLSALRDEPGFRGLAPWYLLLTIRLVAYFVAMGPWSSVSPDLTCNWTLVEVDARPFCGALCFNWQFSAPITSAWGFSFLMALIPLGLMRLIMTRSDHQRKAADIKLTGPIHVSHNLTASFNTSEHPNPALAVSFPNMASTRADGVPVETPKMSSHCPWRSVTYSLCVVLLLATELCFLWVLIALQVPAVSKTTFLCRPGAQNCPKALECAVAGQADKQTALWMLAVTALVNVAVCLIYLLLKLLKCSTGR</sequence>
<feature type="transmembrane region" description="Helical" evidence="1">
    <location>
        <begin position="234"/>
        <end position="255"/>
    </location>
</feature>
<feature type="domain" description="Connexin N-terminal" evidence="2">
    <location>
        <begin position="12"/>
        <end position="254"/>
    </location>
</feature>
<dbReference type="RefSeq" id="XP_054851449.1">
    <property type="nucleotide sequence ID" value="XM_054995474.1"/>
</dbReference>
<protein>
    <submittedName>
        <fullName evidence="4">Uncharacterized protein LOC129340599</fullName>
    </submittedName>
</protein>